<feature type="transmembrane region" description="Helical" evidence="1">
    <location>
        <begin position="401"/>
        <end position="421"/>
    </location>
</feature>
<accession>A0A7K1J5N3</accession>
<gene>
    <name evidence="2" type="ORF">GSD1FS_1113</name>
</gene>
<name>A0A7K1J5N3_9BIFI</name>
<dbReference type="EMBL" id="WNLP01000004">
    <property type="protein sequence ID" value="MUH59770.1"/>
    <property type="molecule type" value="Genomic_DNA"/>
</dbReference>
<feature type="transmembrane region" description="Helical" evidence="1">
    <location>
        <begin position="214"/>
        <end position="233"/>
    </location>
</feature>
<keyword evidence="1" id="KW-0472">Membrane</keyword>
<dbReference type="RefSeq" id="WP_155588711.1">
    <property type="nucleotide sequence ID" value="NZ_WNLP01000004.1"/>
</dbReference>
<comment type="caution">
    <text evidence="2">The sequence shown here is derived from an EMBL/GenBank/DDBJ whole genome shotgun (WGS) entry which is preliminary data.</text>
</comment>
<organism evidence="2 3">
    <name type="scientific">Bifidobacterium canis</name>
    <dbReference type="NCBI Taxonomy" id="2610880"/>
    <lineage>
        <taxon>Bacteria</taxon>
        <taxon>Bacillati</taxon>
        <taxon>Actinomycetota</taxon>
        <taxon>Actinomycetes</taxon>
        <taxon>Bifidobacteriales</taxon>
        <taxon>Bifidobacteriaceae</taxon>
        <taxon>Bifidobacterium</taxon>
    </lineage>
</organism>
<dbReference type="AlphaFoldDB" id="A0A7K1J5N3"/>
<feature type="transmembrane region" description="Helical" evidence="1">
    <location>
        <begin position="639"/>
        <end position="659"/>
    </location>
</feature>
<evidence type="ECO:0000313" key="2">
    <source>
        <dbReference type="EMBL" id="MUH59770.1"/>
    </source>
</evidence>
<feature type="transmembrane region" description="Helical" evidence="1">
    <location>
        <begin position="176"/>
        <end position="194"/>
    </location>
</feature>
<feature type="transmembrane region" description="Helical" evidence="1">
    <location>
        <begin position="460"/>
        <end position="477"/>
    </location>
</feature>
<protein>
    <submittedName>
        <fullName evidence="2">Transporter</fullName>
    </submittedName>
</protein>
<reference evidence="2 3" key="1">
    <citation type="submission" date="2019-09" db="EMBL/GenBank/DDBJ databases">
        <title>Bifidobacterium canis sp. nov., isolated from the digestive tract of German Shepherd dog puppy.</title>
        <authorList>
            <person name="Bunesova V."/>
        </authorList>
    </citation>
    <scope>NUCLEOTIDE SEQUENCE [LARGE SCALE GENOMIC DNA]</scope>
    <source>
        <strain evidence="2 3">GSD1FS</strain>
    </source>
</reference>
<feature type="transmembrane region" description="Helical" evidence="1">
    <location>
        <begin position="587"/>
        <end position="604"/>
    </location>
</feature>
<evidence type="ECO:0000313" key="3">
    <source>
        <dbReference type="Proteomes" id="UP000487882"/>
    </source>
</evidence>
<feature type="transmembrane region" description="Helical" evidence="1">
    <location>
        <begin position="374"/>
        <end position="394"/>
    </location>
</feature>
<feature type="transmembrane region" description="Helical" evidence="1">
    <location>
        <begin position="497"/>
        <end position="518"/>
    </location>
</feature>
<feature type="transmembrane region" description="Helical" evidence="1">
    <location>
        <begin position="666"/>
        <end position="690"/>
    </location>
</feature>
<keyword evidence="1" id="KW-1133">Transmembrane helix</keyword>
<evidence type="ECO:0000256" key="1">
    <source>
        <dbReference type="SAM" id="Phobius"/>
    </source>
</evidence>
<feature type="transmembrane region" description="Helical" evidence="1">
    <location>
        <begin position="547"/>
        <end position="567"/>
    </location>
</feature>
<dbReference type="Proteomes" id="UP000487882">
    <property type="component" value="Unassembled WGS sequence"/>
</dbReference>
<proteinExistence type="predicted"/>
<keyword evidence="3" id="KW-1185">Reference proteome</keyword>
<keyword evidence="1" id="KW-0812">Transmembrane</keyword>
<sequence>MSTVRTRTANNRRTHPLAAAFVAALIIVLVECFFFNAASFASRSASPTQAGLKFGPGLEQTGDGLLRVSDATQAYIDVSSNGSSDYAHVDMMSAGEYRKTLPTLTQEQRNEQVRESVHVRLDDGSVHNVDVLVPRSAYLSMSSTSGGTVRLWVEEPVDSFIPITGLEANVRVPFQWNWGQVAVMALLAAVLIAFAPRSRLWRVELNTKAKSQRAAFFIVMAVLGVYTAVQIFWQIAGAAPMAFHTAGRYSYDYDQYDHVAQALLNGHVWLDLPVPQEFSQLANPYDTASRDELLNQGVTHIYWDYAYHDGHWYSYFGVLPALLLFLPYRAVTSLFVPGGLMLPNASAELLLMSGAAVFACLLVVRVLKLTVPKVSVATTSLLCCAFVIGSNMPYFWHRTNFYSIPFSSSMLLIFLGLWLWLGAGTANKRSCSVGGAPAVSLRHVAAGALCIAATAGCRPTFALTAVLAFAIFAPQIGAVFRRSTWRSPDARRSACKFIAAMLIPAIVIMVPVVGYNYLRFGSFTDFGNAYQITVADMTDFHTSPKNMPYAVFYYLFLPLTFSSRFPFLQLTPAPTPTWFFTETTPGGLFVMTPLAVLALAVPFLRKPIGRLWATLTSALALGVLLLVFDAYVGGFAWRYFADFAWCFMLGAIVVTALIVQRARHTTVVRVVFVAVMLYVVIVCVASHFVVGRDDALVNNFPSMFVAVDSWFSLLP</sequence>
<feature type="transmembrane region" description="Helical" evidence="1">
    <location>
        <begin position="611"/>
        <end position="633"/>
    </location>
</feature>
<feature type="transmembrane region" description="Helical" evidence="1">
    <location>
        <begin position="349"/>
        <end position="368"/>
    </location>
</feature>